<dbReference type="STRING" id="1798480.A2851_01375"/>
<dbReference type="EMBL" id="MFKT01000008">
    <property type="protein sequence ID" value="OGG53825.1"/>
    <property type="molecule type" value="Genomic_DNA"/>
</dbReference>
<protein>
    <submittedName>
        <fullName evidence="1">Uncharacterized protein</fullName>
    </submittedName>
</protein>
<accession>A0A1F6CXE2</accession>
<evidence type="ECO:0000313" key="1">
    <source>
        <dbReference type="EMBL" id="OGG53825.1"/>
    </source>
</evidence>
<name>A0A1F6CXE2_9BACT</name>
<reference evidence="1 2" key="1">
    <citation type="journal article" date="2016" name="Nat. Commun.">
        <title>Thousands of microbial genomes shed light on interconnected biogeochemical processes in an aquifer system.</title>
        <authorList>
            <person name="Anantharaman K."/>
            <person name="Brown C.T."/>
            <person name="Hug L.A."/>
            <person name="Sharon I."/>
            <person name="Castelle C.J."/>
            <person name="Probst A.J."/>
            <person name="Thomas B.C."/>
            <person name="Singh A."/>
            <person name="Wilkins M.J."/>
            <person name="Karaoz U."/>
            <person name="Brodie E.L."/>
            <person name="Williams K.H."/>
            <person name="Hubbard S.S."/>
            <person name="Banfield J.F."/>
        </authorList>
    </citation>
    <scope>NUCLEOTIDE SEQUENCE [LARGE SCALE GENOMIC DNA]</scope>
</reference>
<proteinExistence type="predicted"/>
<gene>
    <name evidence="1" type="ORF">A2851_01375</name>
</gene>
<sequence length="195" mass="22249">MNTTTFKPRVLSPIQPVRPRQLQREIPDPVRTEIEKLSKTITLNVSFEPDVPTSEVFSEIPVAAIICTIKYKDRIIAQGRGFSTITRLNKSIERCAYAAFNGSWMSAAGHACRIFDTMHLNRADEERDEQKAAFAEAYRARHDVDPDRATDKQKDYARQLLSLNVEDEADREQMASTLDDMTKDEISGLIQRFAR</sequence>
<organism evidence="1 2">
    <name type="scientific">Candidatus Kaiserbacteria bacterium RIFCSPHIGHO2_01_FULL_53_29</name>
    <dbReference type="NCBI Taxonomy" id="1798480"/>
    <lineage>
        <taxon>Bacteria</taxon>
        <taxon>Candidatus Kaiseribacteriota</taxon>
    </lineage>
</organism>
<comment type="caution">
    <text evidence="1">The sequence shown here is derived from an EMBL/GenBank/DDBJ whole genome shotgun (WGS) entry which is preliminary data.</text>
</comment>
<dbReference type="Proteomes" id="UP000176863">
    <property type="component" value="Unassembled WGS sequence"/>
</dbReference>
<dbReference type="AlphaFoldDB" id="A0A1F6CXE2"/>
<evidence type="ECO:0000313" key="2">
    <source>
        <dbReference type="Proteomes" id="UP000176863"/>
    </source>
</evidence>